<feature type="non-terminal residue" evidence="1">
    <location>
        <position position="177"/>
    </location>
</feature>
<organism evidence="1">
    <name type="scientific">marine metagenome</name>
    <dbReference type="NCBI Taxonomy" id="408172"/>
    <lineage>
        <taxon>unclassified sequences</taxon>
        <taxon>metagenomes</taxon>
        <taxon>ecological metagenomes</taxon>
    </lineage>
</organism>
<protein>
    <submittedName>
        <fullName evidence="1">Uncharacterized protein</fullName>
    </submittedName>
</protein>
<dbReference type="InterPro" id="IPR023214">
    <property type="entry name" value="HAD_sf"/>
</dbReference>
<proteinExistence type="predicted"/>
<dbReference type="SUPFAM" id="SSF56784">
    <property type="entry name" value="HAD-like"/>
    <property type="match status" value="1"/>
</dbReference>
<dbReference type="Gene3D" id="3.40.50.1000">
    <property type="entry name" value="HAD superfamily/HAD-like"/>
    <property type="match status" value="1"/>
</dbReference>
<dbReference type="Pfam" id="PF12710">
    <property type="entry name" value="HAD"/>
    <property type="match status" value="1"/>
</dbReference>
<dbReference type="NCBIfam" id="TIGR01488">
    <property type="entry name" value="HAD-SF-IB"/>
    <property type="match status" value="1"/>
</dbReference>
<gene>
    <name evidence="1" type="ORF">METZ01_LOCUS507669</name>
</gene>
<dbReference type="InterPro" id="IPR036412">
    <property type="entry name" value="HAD-like_sf"/>
</dbReference>
<dbReference type="Gene3D" id="1.20.1440.100">
    <property type="entry name" value="SG protein - dephosphorylation function"/>
    <property type="match status" value="1"/>
</dbReference>
<evidence type="ECO:0000313" key="1">
    <source>
        <dbReference type="EMBL" id="SVE54815.1"/>
    </source>
</evidence>
<accession>A0A383EEP7</accession>
<sequence>MSELIIFDLDNTLIEGDSDRNWGQFLVEEKLVSEDYLLESEKFYNSYYGGNLDIDSFLSFCLEPLKNNQMDKLIDIRKKFIDTKIKPIIRDKAMRAVLGEIKKNNKVVIATATNSFVTRPIAELFSVKELIATEFEIIDNKFTGKVKGVPCFREGKLDKVNEWLKSQNYNLSDATFY</sequence>
<name>A0A383EEP7_9ZZZZ</name>
<reference evidence="1" key="1">
    <citation type="submission" date="2018-05" db="EMBL/GenBank/DDBJ databases">
        <authorList>
            <person name="Lanie J.A."/>
            <person name="Ng W.-L."/>
            <person name="Kazmierczak K.M."/>
            <person name="Andrzejewski T.M."/>
            <person name="Davidsen T.M."/>
            <person name="Wayne K.J."/>
            <person name="Tettelin H."/>
            <person name="Glass J.I."/>
            <person name="Rusch D."/>
            <person name="Podicherti R."/>
            <person name="Tsui H.-C.T."/>
            <person name="Winkler M.E."/>
        </authorList>
    </citation>
    <scope>NUCLEOTIDE SEQUENCE</scope>
</reference>
<dbReference type="EMBL" id="UINC01224969">
    <property type="protein sequence ID" value="SVE54815.1"/>
    <property type="molecule type" value="Genomic_DNA"/>
</dbReference>
<dbReference type="AlphaFoldDB" id="A0A383EEP7"/>